<keyword evidence="3" id="KW-1185">Reference proteome</keyword>
<evidence type="ECO:0000313" key="3">
    <source>
        <dbReference type="Proteomes" id="UP000609651"/>
    </source>
</evidence>
<dbReference type="RefSeq" id="WP_171184717.1">
    <property type="nucleotide sequence ID" value="NZ_WTPX01000025.1"/>
</dbReference>
<feature type="compositionally biased region" description="Low complexity" evidence="1">
    <location>
        <begin position="9"/>
        <end position="24"/>
    </location>
</feature>
<protein>
    <submittedName>
        <fullName evidence="2">Uncharacterized protein</fullName>
    </submittedName>
</protein>
<feature type="region of interest" description="Disordered" evidence="1">
    <location>
        <begin position="668"/>
        <end position="716"/>
    </location>
</feature>
<feature type="region of interest" description="Disordered" evidence="1">
    <location>
        <begin position="849"/>
        <end position="875"/>
    </location>
</feature>
<feature type="region of interest" description="Disordered" evidence="1">
    <location>
        <begin position="606"/>
        <end position="640"/>
    </location>
</feature>
<dbReference type="Proteomes" id="UP000609651">
    <property type="component" value="Unassembled WGS sequence"/>
</dbReference>
<evidence type="ECO:0000313" key="2">
    <source>
        <dbReference type="EMBL" id="NNJ25088.1"/>
    </source>
</evidence>
<feature type="compositionally biased region" description="Pro residues" evidence="1">
    <location>
        <begin position="670"/>
        <end position="679"/>
    </location>
</feature>
<organism evidence="2 3">
    <name type="scientific">Alienimonas chondri</name>
    <dbReference type="NCBI Taxonomy" id="2681879"/>
    <lineage>
        <taxon>Bacteria</taxon>
        <taxon>Pseudomonadati</taxon>
        <taxon>Planctomycetota</taxon>
        <taxon>Planctomycetia</taxon>
        <taxon>Planctomycetales</taxon>
        <taxon>Planctomycetaceae</taxon>
        <taxon>Alienimonas</taxon>
    </lineage>
</organism>
<feature type="region of interest" description="Disordered" evidence="1">
    <location>
        <begin position="510"/>
        <end position="539"/>
    </location>
</feature>
<reference evidence="2 3" key="1">
    <citation type="journal article" date="2020" name="Syst. Appl. Microbiol.">
        <title>Alienimonas chondri sp. nov., a novel planctomycete isolated from the biofilm of the red alga Chondrus crispus.</title>
        <authorList>
            <person name="Vitorino I."/>
            <person name="Albuquerque L."/>
            <person name="Wiegand S."/>
            <person name="Kallscheuer N."/>
            <person name="da Costa M.S."/>
            <person name="Lobo-da-Cunha A."/>
            <person name="Jogler C."/>
            <person name="Lage O.M."/>
        </authorList>
    </citation>
    <scope>NUCLEOTIDE SEQUENCE [LARGE SCALE GENOMIC DNA]</scope>
    <source>
        <strain evidence="2 3">LzC2</strain>
    </source>
</reference>
<accession>A0ABX1VCP9</accession>
<proteinExistence type="predicted"/>
<feature type="region of interest" description="Disordered" evidence="1">
    <location>
        <begin position="1"/>
        <end position="24"/>
    </location>
</feature>
<dbReference type="EMBL" id="WTPX01000025">
    <property type="protein sequence ID" value="NNJ25088.1"/>
    <property type="molecule type" value="Genomic_DNA"/>
</dbReference>
<evidence type="ECO:0000256" key="1">
    <source>
        <dbReference type="SAM" id="MobiDB-lite"/>
    </source>
</evidence>
<comment type="caution">
    <text evidence="2">The sequence shown here is derived from an EMBL/GenBank/DDBJ whole genome shotgun (WGS) entry which is preliminary data.</text>
</comment>
<name>A0ABX1VCP9_9PLAN</name>
<sequence>MSNPDSRRTAPGPGAPAIGPRYGPTSVTRRAALTTGAAAGLTGLYLAYAATVTPLLESARMKADTEAEGREKGILAPKSNKELAQRYLPHAPFAEEAKYQIGSGNSMMYWNEWEIVERGEKSALQVSPFAMVVVDDAGLDPETGGKPPTTVTAGKALLRFESNISEEMVSSPGRVVNGVFQGAVRVDGEGGLQIVGSNFQYWEGDPTNKFSILLSDYPVDFRHGGSNHIDGDGERIARGHEGHGKGVEVKLFRTRTPGSYDNIAADGLAEVAVRGPVALTLQSGSGLPGLDAAGGPLADADAEAVEDVNQDEPRQPVHITATGRLVFDPHANTALFTAIEPEGVRAWRDQPAGTVPPSPDRAGPDELIADDLLVMFSPATPEAREEAAAMRAARENRNWDDRGFYAADDDLEATAVIANGAPVRVNSPARQVQTTSARLEHDVRKDVLTLIGRTDGDRPQPATGVQPAVFRQAARLRPELGDVVRVMLPDSVIDCPRLVVMPPEIPAGVDPKSVDAPRRINALGPGTLRRTDPETGEPAALVKWPGTLTTQRDAGNGRDVVILTGPKRPQRDANGHTALADQVIVQTFAEGSDLAADHIVLELEKNPDADNQPPSDANGSAPPENDGALAGADPMGGKMRPAKAIATGSVRMKGPELLAGAKSVHVDFVDPPPLPPKPPGDAVADAGGAGGPGAATPAEPTPEPEKEEPKQPGPLSKFYADDIVATLVRARTDERGVEVQEGYVSHGVATGQVGLFQDAAPPTEPGGKGRDRRYAKASRMVVTGAGPGEQLLTMFGKEATEDSPAIPAELEGSGSDLTGPEIRFDPQKNTAVVVGAGWLNLPVKGGGMPGFAGASEPDPAAQLSADEEDPDLPSRKSVRVDWRESMTFDGSVATFYGGARTLFHGIEGEVGSPQYTEDTVSLYCKLMTVTLTEKVVFGSSLPGAERSPSERGPGDKKANEAEIKLITCHGRVNVRGRQDAPDPRQANPKERLVPREAQRVEASFAQLEVLWKTGDFTAQGEGDMKVWRRDDKTAPAPAGNATVRPNAGRQRSIALPCELIHVVFKRDVRGNLNGPDAIFHPNADGDVEVTHGPVRDFGVPLLTGPAVSLPAGASRMKSRRLELRHVAAANADEPKTRELFASVNVEIEGHGESNDGKPGAWYWANAPQATYNEAKDRLQLNGNADGLVQLYRAATETGPRTLATSRTIVYFPETNKVDVKGVQDLDGLP</sequence>
<gene>
    <name evidence="2" type="ORF">LzC2_11510</name>
</gene>